<dbReference type="PROSITE" id="PS50042">
    <property type="entry name" value="CNMP_BINDING_3"/>
    <property type="match status" value="1"/>
</dbReference>
<dbReference type="InterPro" id="IPR000595">
    <property type="entry name" value="cNMP-bd_dom"/>
</dbReference>
<protein>
    <submittedName>
        <fullName evidence="2">Crp/Fnr family transcriptional regulator</fullName>
    </submittedName>
</protein>
<dbReference type="InterPro" id="IPR014710">
    <property type="entry name" value="RmlC-like_jellyroll"/>
</dbReference>
<reference evidence="2 3" key="1">
    <citation type="submission" date="2018-08" db="EMBL/GenBank/DDBJ databases">
        <title>Chitinophagaceae sp. K23C18032701, a novel bacterium isolated from forest soil.</title>
        <authorList>
            <person name="Wang C."/>
        </authorList>
    </citation>
    <scope>NUCLEOTIDE SEQUENCE [LARGE SCALE GENOMIC DNA]</scope>
    <source>
        <strain evidence="2 3">K23C18032701</strain>
    </source>
</reference>
<dbReference type="OrthoDB" id="663011at2"/>
<dbReference type="EMBL" id="QTJU01000009">
    <property type="protein sequence ID" value="RFM26420.1"/>
    <property type="molecule type" value="Genomic_DNA"/>
</dbReference>
<sequence>MIVTLTKRFPHLAPLLEKYAAQQQRLEYPAKTILLHEGKVAQHYYFVEQGCLRVWFNNNGKDTTVQFFFENEGVASIESFRKNIPSIFTIETVEPTTVQVLPKKVFNELINNPEGHPYFLQALIDFSFERQQHYMNEFLSRIRDTPEQRYSNLLNDRPHIVQRVAQHYIASYLGITSVHLSRIKNKLAQKKKSGRI</sequence>
<dbReference type="RefSeq" id="WP_116848973.1">
    <property type="nucleotide sequence ID" value="NZ_QTJU01000009.1"/>
</dbReference>
<dbReference type="Proteomes" id="UP000261284">
    <property type="component" value="Unassembled WGS sequence"/>
</dbReference>
<evidence type="ECO:0000313" key="2">
    <source>
        <dbReference type="EMBL" id="RFM26420.1"/>
    </source>
</evidence>
<gene>
    <name evidence="2" type="ORF">DXN05_19515</name>
</gene>
<dbReference type="AlphaFoldDB" id="A0A3E1NEL1"/>
<evidence type="ECO:0000313" key="3">
    <source>
        <dbReference type="Proteomes" id="UP000261284"/>
    </source>
</evidence>
<dbReference type="InterPro" id="IPR018490">
    <property type="entry name" value="cNMP-bd_dom_sf"/>
</dbReference>
<organism evidence="2 3">
    <name type="scientific">Deminuibacter soli</name>
    <dbReference type="NCBI Taxonomy" id="2291815"/>
    <lineage>
        <taxon>Bacteria</taxon>
        <taxon>Pseudomonadati</taxon>
        <taxon>Bacteroidota</taxon>
        <taxon>Chitinophagia</taxon>
        <taxon>Chitinophagales</taxon>
        <taxon>Chitinophagaceae</taxon>
        <taxon>Deminuibacter</taxon>
    </lineage>
</organism>
<keyword evidence="3" id="KW-1185">Reference proteome</keyword>
<accession>A0A3E1NEL1</accession>
<name>A0A3E1NEL1_9BACT</name>
<dbReference type="Gene3D" id="2.60.120.10">
    <property type="entry name" value="Jelly Rolls"/>
    <property type="match status" value="1"/>
</dbReference>
<proteinExistence type="predicted"/>
<dbReference type="Pfam" id="PF00027">
    <property type="entry name" value="cNMP_binding"/>
    <property type="match status" value="1"/>
</dbReference>
<dbReference type="CDD" id="cd00038">
    <property type="entry name" value="CAP_ED"/>
    <property type="match status" value="1"/>
</dbReference>
<dbReference type="SUPFAM" id="SSF51206">
    <property type="entry name" value="cAMP-binding domain-like"/>
    <property type="match status" value="1"/>
</dbReference>
<comment type="caution">
    <text evidence="2">The sequence shown here is derived from an EMBL/GenBank/DDBJ whole genome shotgun (WGS) entry which is preliminary data.</text>
</comment>
<feature type="domain" description="Cyclic nucleotide-binding" evidence="1">
    <location>
        <begin position="28"/>
        <end position="110"/>
    </location>
</feature>
<evidence type="ECO:0000259" key="1">
    <source>
        <dbReference type="PROSITE" id="PS50042"/>
    </source>
</evidence>